<feature type="region of interest" description="Disordered" evidence="1">
    <location>
        <begin position="304"/>
        <end position="324"/>
    </location>
</feature>
<dbReference type="AlphaFoldDB" id="A0AAW2WEA5"/>
<dbReference type="SUPFAM" id="SSF50630">
    <property type="entry name" value="Acid proteases"/>
    <property type="match status" value="1"/>
</dbReference>
<evidence type="ECO:0000256" key="1">
    <source>
        <dbReference type="SAM" id="MobiDB-lite"/>
    </source>
</evidence>
<dbReference type="InterPro" id="IPR021109">
    <property type="entry name" value="Peptidase_aspartic_dom_sf"/>
</dbReference>
<dbReference type="PANTHER" id="PTHR33240">
    <property type="entry name" value="OS08G0508500 PROTEIN"/>
    <property type="match status" value="1"/>
</dbReference>
<evidence type="ECO:0000313" key="2">
    <source>
        <dbReference type="EMBL" id="KAL0440125.1"/>
    </source>
</evidence>
<name>A0AAW2WEA5_9LAMI</name>
<feature type="compositionally biased region" description="Polar residues" evidence="1">
    <location>
        <begin position="312"/>
        <end position="324"/>
    </location>
</feature>
<accession>A0AAW2WEA5</accession>
<protein>
    <submittedName>
        <fullName evidence="2">Uncharacterized protein</fullName>
    </submittedName>
</protein>
<organism evidence="2">
    <name type="scientific">Sesamum latifolium</name>
    <dbReference type="NCBI Taxonomy" id="2727402"/>
    <lineage>
        <taxon>Eukaryota</taxon>
        <taxon>Viridiplantae</taxon>
        <taxon>Streptophyta</taxon>
        <taxon>Embryophyta</taxon>
        <taxon>Tracheophyta</taxon>
        <taxon>Spermatophyta</taxon>
        <taxon>Magnoliopsida</taxon>
        <taxon>eudicotyledons</taxon>
        <taxon>Gunneridae</taxon>
        <taxon>Pentapetalae</taxon>
        <taxon>asterids</taxon>
        <taxon>lamiids</taxon>
        <taxon>Lamiales</taxon>
        <taxon>Pedaliaceae</taxon>
        <taxon>Sesamum</taxon>
    </lineage>
</organism>
<sequence length="489" mass="55020">MAVNVASFKLKGIAKDNIAPKNNVPYEKPQRKLTLKETQARQYPFLDSNVPRIFDDLLETNLIDLPEMKRPEEAERKDDPKYCKYHRLVGHAIQDCFVFKNKVMQLARQGKISLEEDSAAANVIMIKSEYLNSNKNSCNVVHGGELLEKEDSSNTDDCMSTITFTDEVLLLGSKPHNRPLFVAEYVREQKVNRILIDGGSADNILPLRILKELGIPIDELSNNRLMIQCFNQGGQRVVGIIRLQLTMEDMVSTALFHVIDAKTSYNMLLGLKKVLGDSKPFTEAESHFADAKYYIEGAKKEKEVLPSEEPKSYSNQSTRKNDSSTIKVELSKDLILPLTQINLKQPSKPPLKGFVPSTQEEEERHEALAIDERGFDPKALKLLVKAGYNPKEKPSLEKLPPEATGKKLHGLNATQVMLKKKGHAVQDSRVGLGFTPPKSVRIVIKRVSSNYVIEGFSSTEDDKGKENPREYVFNRLGPHKKVLRGIANK</sequence>
<dbReference type="Gene3D" id="2.40.70.10">
    <property type="entry name" value="Acid Proteases"/>
    <property type="match status" value="1"/>
</dbReference>
<comment type="caution">
    <text evidence="2">The sequence shown here is derived from an EMBL/GenBank/DDBJ whole genome shotgun (WGS) entry which is preliminary data.</text>
</comment>
<gene>
    <name evidence="2" type="ORF">Slati_2495500</name>
</gene>
<proteinExistence type="predicted"/>
<dbReference type="CDD" id="cd00303">
    <property type="entry name" value="retropepsin_like"/>
    <property type="match status" value="1"/>
</dbReference>
<reference evidence="2" key="1">
    <citation type="submission" date="2020-06" db="EMBL/GenBank/DDBJ databases">
        <authorList>
            <person name="Li T."/>
            <person name="Hu X."/>
            <person name="Zhang T."/>
            <person name="Song X."/>
            <person name="Zhang H."/>
            <person name="Dai N."/>
            <person name="Sheng W."/>
            <person name="Hou X."/>
            <person name="Wei L."/>
        </authorList>
    </citation>
    <scope>NUCLEOTIDE SEQUENCE</scope>
    <source>
        <strain evidence="2">KEN1</strain>
        <tissue evidence="2">Leaf</tissue>
    </source>
</reference>
<dbReference type="EMBL" id="JACGWN010000008">
    <property type="protein sequence ID" value="KAL0440125.1"/>
    <property type="molecule type" value="Genomic_DNA"/>
</dbReference>
<dbReference type="PANTHER" id="PTHR33240:SF15">
    <property type="entry name" value="GAG-PRO-LIKE PROTEIN"/>
    <property type="match status" value="1"/>
</dbReference>
<reference evidence="2" key="2">
    <citation type="journal article" date="2024" name="Plant">
        <title>Genomic evolution and insights into agronomic trait innovations of Sesamum species.</title>
        <authorList>
            <person name="Miao H."/>
            <person name="Wang L."/>
            <person name="Qu L."/>
            <person name="Liu H."/>
            <person name="Sun Y."/>
            <person name="Le M."/>
            <person name="Wang Q."/>
            <person name="Wei S."/>
            <person name="Zheng Y."/>
            <person name="Lin W."/>
            <person name="Duan Y."/>
            <person name="Cao H."/>
            <person name="Xiong S."/>
            <person name="Wang X."/>
            <person name="Wei L."/>
            <person name="Li C."/>
            <person name="Ma Q."/>
            <person name="Ju M."/>
            <person name="Zhao R."/>
            <person name="Li G."/>
            <person name="Mu C."/>
            <person name="Tian Q."/>
            <person name="Mei H."/>
            <person name="Zhang T."/>
            <person name="Gao T."/>
            <person name="Zhang H."/>
        </authorList>
    </citation>
    <scope>NUCLEOTIDE SEQUENCE</scope>
    <source>
        <strain evidence="2">KEN1</strain>
    </source>
</reference>